<dbReference type="GO" id="GO:0034477">
    <property type="term" value="P:U6 snRNA 3'-end processing"/>
    <property type="evidence" value="ECO:0007669"/>
    <property type="project" value="UniProtKB-UniRule"/>
</dbReference>
<reference evidence="7" key="1">
    <citation type="journal article" date="2020" name="Stud. Mycol.">
        <title>101 Dothideomycetes genomes: a test case for predicting lifestyles and emergence of pathogens.</title>
        <authorList>
            <person name="Haridas S."/>
            <person name="Albert R."/>
            <person name="Binder M."/>
            <person name="Bloem J."/>
            <person name="Labutti K."/>
            <person name="Salamov A."/>
            <person name="Andreopoulos B."/>
            <person name="Baker S."/>
            <person name="Barry K."/>
            <person name="Bills G."/>
            <person name="Bluhm B."/>
            <person name="Cannon C."/>
            <person name="Castanera R."/>
            <person name="Culley D."/>
            <person name="Daum C."/>
            <person name="Ezra D."/>
            <person name="Gonzalez J."/>
            <person name="Henrissat B."/>
            <person name="Kuo A."/>
            <person name="Liang C."/>
            <person name="Lipzen A."/>
            <person name="Lutzoni F."/>
            <person name="Magnuson J."/>
            <person name="Mondo S."/>
            <person name="Nolan M."/>
            <person name="Ohm R."/>
            <person name="Pangilinan J."/>
            <person name="Park H.-J."/>
            <person name="Ramirez L."/>
            <person name="Alfaro M."/>
            <person name="Sun H."/>
            <person name="Tritt A."/>
            <person name="Yoshinaga Y."/>
            <person name="Zwiers L.-H."/>
            <person name="Turgeon B."/>
            <person name="Goodwin S."/>
            <person name="Spatafora J."/>
            <person name="Crous P."/>
            <person name="Grigoriev I."/>
        </authorList>
    </citation>
    <scope>NUCLEOTIDE SEQUENCE</scope>
    <source>
        <strain evidence="7">CBS 123094</strain>
    </source>
</reference>
<evidence type="ECO:0000313" key="8">
    <source>
        <dbReference type="Proteomes" id="UP000799779"/>
    </source>
</evidence>
<dbReference type="InterPro" id="IPR027521">
    <property type="entry name" value="Usb1"/>
</dbReference>
<dbReference type="Pfam" id="PF09749">
    <property type="entry name" value="HVSL"/>
    <property type="match status" value="1"/>
</dbReference>
<keyword evidence="3" id="KW-0456">Lyase</keyword>
<evidence type="ECO:0000256" key="1">
    <source>
        <dbReference type="ARBA" id="ARBA00022722"/>
    </source>
</evidence>
<dbReference type="GO" id="GO:0016829">
    <property type="term" value="F:lyase activity"/>
    <property type="evidence" value="ECO:0007669"/>
    <property type="project" value="UniProtKB-KW"/>
</dbReference>
<evidence type="ECO:0000256" key="3">
    <source>
        <dbReference type="ARBA" id="ARBA00023239"/>
    </source>
</evidence>
<protein>
    <recommendedName>
        <fullName evidence="5">U6 snRNA phosphodiesterase</fullName>
        <ecNumber evidence="5">3.1.4.-</ecNumber>
    </recommendedName>
</protein>
<keyword evidence="8" id="KW-1185">Reference proteome</keyword>
<proteinExistence type="inferred from homology"/>
<organism evidence="7 8">
    <name type="scientific">Amniculicola lignicola CBS 123094</name>
    <dbReference type="NCBI Taxonomy" id="1392246"/>
    <lineage>
        <taxon>Eukaryota</taxon>
        <taxon>Fungi</taxon>
        <taxon>Dikarya</taxon>
        <taxon>Ascomycota</taxon>
        <taxon>Pezizomycotina</taxon>
        <taxon>Dothideomycetes</taxon>
        <taxon>Pleosporomycetidae</taxon>
        <taxon>Pleosporales</taxon>
        <taxon>Amniculicolaceae</taxon>
        <taxon>Amniculicola</taxon>
    </lineage>
</organism>
<comment type="similarity">
    <text evidence="5">Belongs to the 2H phosphoesterase superfamily. USB1 family.</text>
</comment>
<evidence type="ECO:0000256" key="4">
    <source>
        <dbReference type="ARBA" id="ARBA00023242"/>
    </source>
</evidence>
<dbReference type="OrthoDB" id="49151at2759"/>
<dbReference type="PANTHER" id="PTHR13522">
    <property type="entry name" value="U6 SNRNA PHOSPHODIESTERASE 1"/>
    <property type="match status" value="1"/>
</dbReference>
<keyword evidence="4 5" id="KW-0539">Nucleus</keyword>
<dbReference type="AlphaFoldDB" id="A0A6A5W958"/>
<feature type="active site" description="Proton donor/acceptor" evidence="5">
    <location>
        <position position="275"/>
    </location>
</feature>
<keyword evidence="2 5" id="KW-0378">Hydrolase</keyword>
<evidence type="ECO:0000256" key="6">
    <source>
        <dbReference type="SAM" id="MobiDB-lite"/>
    </source>
</evidence>
<name>A0A6A5W958_9PLEO</name>
<dbReference type="EC" id="3.1.4.-" evidence="5"/>
<accession>A0A6A5W958</accession>
<comment type="function">
    <text evidence="5">Phosphodiesterase responsible for the U6 snRNA 3' end processing. Acts as an exoribonuclease (RNase) responsible for trimming the poly(U) tract of the last nucleotides in the pre-U6 snRNA molecule, leading to the formation of mature U6 snRNA.</text>
</comment>
<feature type="compositionally biased region" description="Low complexity" evidence="6">
    <location>
        <begin position="19"/>
        <end position="31"/>
    </location>
</feature>
<dbReference type="Proteomes" id="UP000799779">
    <property type="component" value="Unassembled WGS sequence"/>
</dbReference>
<dbReference type="HAMAP" id="MF_03040">
    <property type="entry name" value="USB1"/>
    <property type="match status" value="1"/>
</dbReference>
<sequence>MAALVEYSDSGDDEDKTADAPAQRLAAQADAPTKRKREADSQEGASGLPPLPASFFDVYTTNPRVGTTDNPSLHGGRRRAVPHVEGNWPSHVYLEWIPLQTEADELTNLINAVRSAVEDANKGLRAKLPVPKIVSSLRSEFDAPLPLHISLSRTLQIRTDDRDNFLETLNNCLQKAAIKTFPVEFAELKWVPNYQRNRWFLVLSTAKPPDDELNRLLNACNEAARRCGHPGLYTGGDGDGPMEGNTPRAAVKKQKLATRRSRAEKEQIDRTAMFHITIAWNLEEPAPEWLTLLDSINLHDLVKPPKAPFDVVKAKIGNVVHNIELGARRPSLGKGGGLLGL</sequence>
<gene>
    <name evidence="5" type="primary">USB1</name>
    <name evidence="7" type="ORF">P154DRAFT_440761</name>
</gene>
<evidence type="ECO:0000256" key="2">
    <source>
        <dbReference type="ARBA" id="ARBA00022801"/>
    </source>
</evidence>
<dbReference type="GO" id="GO:0005634">
    <property type="term" value="C:nucleus"/>
    <property type="evidence" value="ECO:0007669"/>
    <property type="project" value="UniProtKB-SubCell"/>
</dbReference>
<feature type="active site" description="Proton donor/acceptor" evidence="5">
    <location>
        <position position="148"/>
    </location>
</feature>
<dbReference type="GO" id="GO:1990838">
    <property type="term" value="F:poly(U)-specific exoribonuclease activity, producing 3' uridine cyclic phosphate ends"/>
    <property type="evidence" value="ECO:0007669"/>
    <property type="project" value="UniProtKB-UniRule"/>
</dbReference>
<comment type="subcellular location">
    <subcellularLocation>
        <location evidence="5">Nucleus</location>
    </subcellularLocation>
</comment>
<evidence type="ECO:0000256" key="5">
    <source>
        <dbReference type="HAMAP-Rule" id="MF_03040"/>
    </source>
</evidence>
<dbReference type="PANTHER" id="PTHR13522:SF3">
    <property type="entry name" value="U6 SNRNA PHOSPHODIESTERASE 1"/>
    <property type="match status" value="1"/>
</dbReference>
<keyword evidence="1 5" id="KW-0540">Nuclease</keyword>
<evidence type="ECO:0000313" key="7">
    <source>
        <dbReference type="EMBL" id="KAF1997668.1"/>
    </source>
</evidence>
<dbReference type="Gene3D" id="3.90.1140.10">
    <property type="entry name" value="Cyclic phosphodiesterase"/>
    <property type="match status" value="1"/>
</dbReference>
<dbReference type="EMBL" id="ML977611">
    <property type="protein sequence ID" value="KAF1997668.1"/>
    <property type="molecule type" value="Genomic_DNA"/>
</dbReference>
<feature type="region of interest" description="Disordered" evidence="6">
    <location>
        <begin position="1"/>
        <end position="54"/>
    </location>
</feature>